<accession>A0A2H3B970</accession>
<evidence type="ECO:0000313" key="1">
    <source>
        <dbReference type="EMBL" id="PBK61137.1"/>
    </source>
</evidence>
<proteinExistence type="predicted"/>
<keyword evidence="2" id="KW-1185">Reference proteome</keyword>
<dbReference type="EMBL" id="KZ293478">
    <property type="protein sequence ID" value="PBK61137.1"/>
    <property type="molecule type" value="Genomic_DNA"/>
</dbReference>
<dbReference type="Proteomes" id="UP000218334">
    <property type="component" value="Unassembled WGS sequence"/>
</dbReference>
<protein>
    <submittedName>
        <fullName evidence="1">Uncharacterized protein</fullName>
    </submittedName>
</protein>
<reference evidence="2" key="1">
    <citation type="journal article" date="2017" name="Nat. Ecol. Evol.">
        <title>Genome expansion and lineage-specific genetic innovations in the forest pathogenic fungi Armillaria.</title>
        <authorList>
            <person name="Sipos G."/>
            <person name="Prasanna A.N."/>
            <person name="Walter M.C."/>
            <person name="O'Connor E."/>
            <person name="Balint B."/>
            <person name="Krizsan K."/>
            <person name="Kiss B."/>
            <person name="Hess J."/>
            <person name="Varga T."/>
            <person name="Slot J."/>
            <person name="Riley R."/>
            <person name="Boka B."/>
            <person name="Rigling D."/>
            <person name="Barry K."/>
            <person name="Lee J."/>
            <person name="Mihaltcheva S."/>
            <person name="LaButti K."/>
            <person name="Lipzen A."/>
            <person name="Waldron R."/>
            <person name="Moloney N.M."/>
            <person name="Sperisen C."/>
            <person name="Kredics L."/>
            <person name="Vagvoelgyi C."/>
            <person name="Patrignani A."/>
            <person name="Fitzpatrick D."/>
            <person name="Nagy I."/>
            <person name="Doyle S."/>
            <person name="Anderson J.B."/>
            <person name="Grigoriev I.V."/>
            <person name="Gueldener U."/>
            <person name="Muensterkoetter M."/>
            <person name="Nagy L.G."/>
        </authorList>
    </citation>
    <scope>NUCLEOTIDE SEQUENCE [LARGE SCALE GENOMIC DNA]</scope>
    <source>
        <strain evidence="2">28-4</strain>
    </source>
</reference>
<organism evidence="1 2">
    <name type="scientific">Armillaria solidipes</name>
    <dbReference type="NCBI Taxonomy" id="1076256"/>
    <lineage>
        <taxon>Eukaryota</taxon>
        <taxon>Fungi</taxon>
        <taxon>Dikarya</taxon>
        <taxon>Basidiomycota</taxon>
        <taxon>Agaricomycotina</taxon>
        <taxon>Agaricomycetes</taxon>
        <taxon>Agaricomycetidae</taxon>
        <taxon>Agaricales</taxon>
        <taxon>Marasmiineae</taxon>
        <taxon>Physalacriaceae</taxon>
        <taxon>Armillaria</taxon>
    </lineage>
</organism>
<name>A0A2H3B970_9AGAR</name>
<dbReference type="AlphaFoldDB" id="A0A2H3B970"/>
<evidence type="ECO:0000313" key="2">
    <source>
        <dbReference type="Proteomes" id="UP000218334"/>
    </source>
</evidence>
<sequence>MPMLSRRPTLLTRAIIPSVSDSLVPTVHLESQSKAPAKSTVTACSFVSLTDVAASLNVMKSGGIVNTIVFFAQP</sequence>
<gene>
    <name evidence="1" type="ORF">ARMSODRAFT_1089847</name>
</gene>